<feature type="compositionally biased region" description="Basic and acidic residues" evidence="1">
    <location>
        <begin position="116"/>
        <end position="126"/>
    </location>
</feature>
<evidence type="ECO:0000313" key="2">
    <source>
        <dbReference type="EMBL" id="OLY81047.1"/>
    </source>
</evidence>
<accession>A0A1R0GW00</accession>
<keyword evidence="3" id="KW-1185">Reference proteome</keyword>
<dbReference type="AlphaFoldDB" id="A0A1R0GW00"/>
<reference evidence="2 3" key="1">
    <citation type="journal article" date="2016" name="Mol. Biol. Evol.">
        <title>Genome-Wide Survey of Gut Fungi (Harpellales) Reveals the First Horizontally Transferred Ubiquitin Gene from a Mosquito Host.</title>
        <authorList>
            <person name="Wang Y."/>
            <person name="White M.M."/>
            <person name="Kvist S."/>
            <person name="Moncalvo J.M."/>
        </authorList>
    </citation>
    <scope>NUCLEOTIDE SEQUENCE [LARGE SCALE GENOMIC DNA]</scope>
    <source>
        <strain evidence="2 3">ALG-7-W6</strain>
    </source>
</reference>
<name>A0A1R0GW00_9FUNG</name>
<protein>
    <submittedName>
        <fullName evidence="2">Uncharacterized protein</fullName>
    </submittedName>
</protein>
<gene>
    <name evidence="2" type="ORF">AYI68_g4853</name>
</gene>
<sequence>MLMLIRSNYFVINQWLDGRVGLRRRVKAAVSSGAWGNYSALLPAHSPPSPTKDLRAGITSLQRLSVLFPLLPVLKTLCVCTAPTERIIGENLTRGLCPELNESPSKEDTISSITDSSEKLTDGSKP</sequence>
<feature type="region of interest" description="Disordered" evidence="1">
    <location>
        <begin position="98"/>
        <end position="126"/>
    </location>
</feature>
<dbReference type="Proteomes" id="UP000187455">
    <property type="component" value="Unassembled WGS sequence"/>
</dbReference>
<comment type="caution">
    <text evidence="2">The sequence shown here is derived from an EMBL/GenBank/DDBJ whole genome shotgun (WGS) entry which is preliminary data.</text>
</comment>
<dbReference type="EMBL" id="LSSL01002838">
    <property type="protein sequence ID" value="OLY81047.1"/>
    <property type="molecule type" value="Genomic_DNA"/>
</dbReference>
<evidence type="ECO:0000313" key="3">
    <source>
        <dbReference type="Proteomes" id="UP000187455"/>
    </source>
</evidence>
<organism evidence="2 3">
    <name type="scientific">Smittium mucronatum</name>
    <dbReference type="NCBI Taxonomy" id="133383"/>
    <lineage>
        <taxon>Eukaryota</taxon>
        <taxon>Fungi</taxon>
        <taxon>Fungi incertae sedis</taxon>
        <taxon>Zoopagomycota</taxon>
        <taxon>Kickxellomycotina</taxon>
        <taxon>Harpellomycetes</taxon>
        <taxon>Harpellales</taxon>
        <taxon>Legeriomycetaceae</taxon>
        <taxon>Smittium</taxon>
    </lineage>
</organism>
<proteinExistence type="predicted"/>
<evidence type="ECO:0000256" key="1">
    <source>
        <dbReference type="SAM" id="MobiDB-lite"/>
    </source>
</evidence>